<evidence type="ECO:0000313" key="8">
    <source>
        <dbReference type="EMBL" id="KAK9422126.1"/>
    </source>
</evidence>
<evidence type="ECO:0000256" key="1">
    <source>
        <dbReference type="ARBA" id="ARBA00008140"/>
    </source>
</evidence>
<name>A0ABR2V6G0_9PEZI</name>
<evidence type="ECO:0000256" key="2">
    <source>
        <dbReference type="ARBA" id="ARBA00022670"/>
    </source>
</evidence>
<proteinExistence type="inferred from homology"/>
<dbReference type="InterPro" id="IPR016024">
    <property type="entry name" value="ARM-type_fold"/>
</dbReference>
<dbReference type="Proteomes" id="UP001408356">
    <property type="component" value="Unassembled WGS sequence"/>
</dbReference>
<evidence type="ECO:0000259" key="6">
    <source>
        <dbReference type="PROSITE" id="PS51396"/>
    </source>
</evidence>
<feature type="compositionally biased region" description="Polar residues" evidence="4">
    <location>
        <begin position="165"/>
        <end position="182"/>
    </location>
</feature>
<dbReference type="Gene3D" id="1.25.10.10">
    <property type="entry name" value="Leucine-rich Repeat Variant"/>
    <property type="match status" value="1"/>
</dbReference>
<dbReference type="CDD" id="cd02947">
    <property type="entry name" value="TRX_family"/>
    <property type="match status" value="1"/>
</dbReference>
<dbReference type="PROSITE" id="PS00194">
    <property type="entry name" value="THIOREDOXIN_1"/>
    <property type="match status" value="1"/>
</dbReference>
<evidence type="ECO:0000259" key="5">
    <source>
        <dbReference type="PROSITE" id="PS51352"/>
    </source>
</evidence>
<dbReference type="PROSITE" id="PS51396">
    <property type="entry name" value="PUL"/>
    <property type="match status" value="1"/>
</dbReference>
<evidence type="ECO:0000256" key="3">
    <source>
        <dbReference type="ARBA" id="ARBA00022801"/>
    </source>
</evidence>
<accession>A0ABR2V6G0</accession>
<dbReference type="InterPro" id="IPR042266">
    <property type="entry name" value="PPPDE_sf"/>
</dbReference>
<dbReference type="SUPFAM" id="SSF48371">
    <property type="entry name" value="ARM repeat"/>
    <property type="match status" value="1"/>
</dbReference>
<feature type="domain" description="Thioredoxin" evidence="5">
    <location>
        <begin position="165"/>
        <end position="288"/>
    </location>
</feature>
<dbReference type="PROSITE" id="PS51352">
    <property type="entry name" value="THIOREDOXIN_2"/>
    <property type="match status" value="1"/>
</dbReference>
<dbReference type="Pfam" id="PF08324">
    <property type="entry name" value="PUL"/>
    <property type="match status" value="1"/>
</dbReference>
<comment type="caution">
    <text evidence="8">The sequence shown here is derived from an EMBL/GenBank/DDBJ whole genome shotgun (WGS) entry which is preliminary data.</text>
</comment>
<dbReference type="SMART" id="SM01179">
    <property type="entry name" value="DUF862"/>
    <property type="match status" value="1"/>
</dbReference>
<dbReference type="InterPro" id="IPR011989">
    <property type="entry name" value="ARM-like"/>
</dbReference>
<comment type="similarity">
    <text evidence="1">Belongs to the DeSI family.</text>
</comment>
<dbReference type="InterPro" id="IPR017937">
    <property type="entry name" value="Thioredoxin_CS"/>
</dbReference>
<dbReference type="InterPro" id="IPR013766">
    <property type="entry name" value="Thioredoxin_domain"/>
</dbReference>
<dbReference type="InterPro" id="IPR036249">
    <property type="entry name" value="Thioredoxin-like_sf"/>
</dbReference>
<keyword evidence="2" id="KW-0645">Protease</keyword>
<dbReference type="InterPro" id="IPR008580">
    <property type="entry name" value="PPPDE_dom"/>
</dbReference>
<keyword evidence="3" id="KW-0378">Hydrolase</keyword>
<evidence type="ECO:0000313" key="9">
    <source>
        <dbReference type="Proteomes" id="UP001408356"/>
    </source>
</evidence>
<dbReference type="Gene3D" id="3.90.1720.30">
    <property type="entry name" value="PPPDE domains"/>
    <property type="match status" value="1"/>
</dbReference>
<feature type="domain" description="PUL" evidence="6">
    <location>
        <begin position="304"/>
        <end position="580"/>
    </location>
</feature>
<dbReference type="Gene3D" id="3.40.30.10">
    <property type="entry name" value="Glutaredoxin"/>
    <property type="match status" value="1"/>
</dbReference>
<dbReference type="PROSITE" id="PS51858">
    <property type="entry name" value="PPPDE"/>
    <property type="match status" value="1"/>
</dbReference>
<sequence>MDVHLLVYDLSGGLARQMSMSLLGFQLDAIYHTSIELDGVEYVYDSGINTIRPGSSHLGNPLERLFLGKTELPIEIIVEYVDSLRSVFTPAAYDLFRHNCNNFSHDFAMFLLGKGIPEHISNMPQAVLDSPFGRMMLPQLEQMVQTRKAQQGGLLGIQSDPRSKPTASASAPANGHSAKTGSVKIASNSRELDGLLDTAKDSCAVIFFTSATCPPCKVLYPVYDRLAAEVGERATLIKVDTSQAFDVGQKYGIRATPTFATFIHGKEQERWAGADAARLRSTVHLLIEMANPKHPHETLRLPQFADPNIKPVLYTKIPPLDKLVAKMGAVSSNSSIQGVKHFIEARAAEGPAQTMIPDFQEFSALLRSGELPTEVMFTVVDLFRCALIDPRVSGLFAEESGHKTVVSLLDYANSRGTDCPYALRLVTLQMACNLFSSPLYPEQILSQSVLRNPITQLVSTSFLDDSHNNVRVAAASLLFNIASTNSQRRRAASSEDVLPETDQVELAASVLEAITQETTSSEALHGMLLALGYLVYCAPLDGELVDLLRTMDAEDTIMAKTKQFPKEDLVKAIGAELLGKGLKRP</sequence>
<dbReference type="PANTHER" id="PTHR12378:SF7">
    <property type="entry name" value="DESUMOYLATING ISOPEPTIDASE 1"/>
    <property type="match status" value="1"/>
</dbReference>
<keyword evidence="9" id="KW-1185">Reference proteome</keyword>
<gene>
    <name evidence="8" type="ORF">SUNI508_05134</name>
</gene>
<feature type="domain" description="PPPDE" evidence="7">
    <location>
        <begin position="1"/>
        <end position="141"/>
    </location>
</feature>
<dbReference type="Pfam" id="PF00085">
    <property type="entry name" value="Thioredoxin"/>
    <property type="match status" value="1"/>
</dbReference>
<dbReference type="Pfam" id="PF05903">
    <property type="entry name" value="Peptidase_C97"/>
    <property type="match status" value="1"/>
</dbReference>
<dbReference type="EMBL" id="JARVKF010000135">
    <property type="protein sequence ID" value="KAK9422126.1"/>
    <property type="molecule type" value="Genomic_DNA"/>
</dbReference>
<dbReference type="PANTHER" id="PTHR12378">
    <property type="entry name" value="DESUMOYLATING ISOPEPTIDASE"/>
    <property type="match status" value="1"/>
</dbReference>
<feature type="region of interest" description="Disordered" evidence="4">
    <location>
        <begin position="151"/>
        <end position="182"/>
    </location>
</feature>
<evidence type="ECO:0000259" key="7">
    <source>
        <dbReference type="PROSITE" id="PS51858"/>
    </source>
</evidence>
<protein>
    <submittedName>
        <fullName evidence="8">PUL domain-containing protein</fullName>
    </submittedName>
</protein>
<organism evidence="8 9">
    <name type="scientific">Seiridium unicorne</name>
    <dbReference type="NCBI Taxonomy" id="138068"/>
    <lineage>
        <taxon>Eukaryota</taxon>
        <taxon>Fungi</taxon>
        <taxon>Dikarya</taxon>
        <taxon>Ascomycota</taxon>
        <taxon>Pezizomycotina</taxon>
        <taxon>Sordariomycetes</taxon>
        <taxon>Xylariomycetidae</taxon>
        <taxon>Amphisphaeriales</taxon>
        <taxon>Sporocadaceae</taxon>
        <taxon>Seiridium</taxon>
    </lineage>
</organism>
<evidence type="ECO:0000256" key="4">
    <source>
        <dbReference type="SAM" id="MobiDB-lite"/>
    </source>
</evidence>
<dbReference type="InterPro" id="IPR013535">
    <property type="entry name" value="PUL_dom"/>
</dbReference>
<reference evidence="8 9" key="1">
    <citation type="journal article" date="2024" name="J. Plant Pathol.">
        <title>Sequence and assembly of the genome of Seiridium unicorne, isolate CBS 538.82, causal agent of cypress canker disease.</title>
        <authorList>
            <person name="Scali E."/>
            <person name="Rocca G.D."/>
            <person name="Danti R."/>
            <person name="Garbelotto M."/>
            <person name="Barberini S."/>
            <person name="Baroncelli R."/>
            <person name="Emiliani G."/>
        </authorList>
    </citation>
    <scope>NUCLEOTIDE SEQUENCE [LARGE SCALE GENOMIC DNA]</scope>
    <source>
        <strain evidence="8 9">BM-138-508</strain>
    </source>
</reference>
<dbReference type="SUPFAM" id="SSF52833">
    <property type="entry name" value="Thioredoxin-like"/>
    <property type="match status" value="1"/>
</dbReference>